<reference evidence="1 2" key="1">
    <citation type="submission" date="2020-08" db="EMBL/GenBank/DDBJ databases">
        <authorList>
            <person name="Koutsovoulos G."/>
            <person name="Danchin GJ E."/>
        </authorList>
    </citation>
    <scope>NUCLEOTIDE SEQUENCE [LARGE SCALE GENOMIC DNA]</scope>
</reference>
<proteinExistence type="predicted"/>
<dbReference type="Proteomes" id="UP000580250">
    <property type="component" value="Unassembled WGS sequence"/>
</dbReference>
<protein>
    <submittedName>
        <fullName evidence="1">Uncharacterized protein</fullName>
    </submittedName>
</protein>
<comment type="caution">
    <text evidence="1">The sequence shown here is derived from an EMBL/GenBank/DDBJ whole genome shotgun (WGS) entry which is preliminary data.</text>
</comment>
<name>A0A6V7URK2_MELEN</name>
<evidence type="ECO:0000313" key="1">
    <source>
        <dbReference type="EMBL" id="CAD2163302.1"/>
    </source>
</evidence>
<gene>
    <name evidence="1" type="ORF">MENT_LOCUS15919</name>
</gene>
<evidence type="ECO:0000313" key="2">
    <source>
        <dbReference type="Proteomes" id="UP000580250"/>
    </source>
</evidence>
<sequence>MTTASDTSDKQRKSRLEEVEVQLPSMEEYELNHKIQKLLKAFAKKNCCFPILPSNFPNLLHNLPDGCQWLLDSSKEEQ</sequence>
<dbReference type="AlphaFoldDB" id="A0A6V7URK2"/>
<accession>A0A6V7URK2</accession>
<organism evidence="1 2">
    <name type="scientific">Meloidogyne enterolobii</name>
    <name type="common">Root-knot nematode worm</name>
    <name type="synonym">Meloidogyne mayaguensis</name>
    <dbReference type="NCBI Taxonomy" id="390850"/>
    <lineage>
        <taxon>Eukaryota</taxon>
        <taxon>Metazoa</taxon>
        <taxon>Ecdysozoa</taxon>
        <taxon>Nematoda</taxon>
        <taxon>Chromadorea</taxon>
        <taxon>Rhabditida</taxon>
        <taxon>Tylenchina</taxon>
        <taxon>Tylenchomorpha</taxon>
        <taxon>Tylenchoidea</taxon>
        <taxon>Meloidogynidae</taxon>
        <taxon>Meloidogyninae</taxon>
        <taxon>Meloidogyne</taxon>
    </lineage>
</organism>
<dbReference type="EMBL" id="CAJEWN010000097">
    <property type="protein sequence ID" value="CAD2163302.1"/>
    <property type="molecule type" value="Genomic_DNA"/>
</dbReference>